<dbReference type="Proteomes" id="UP000663881">
    <property type="component" value="Unassembled WGS sequence"/>
</dbReference>
<feature type="domain" description="F-box" evidence="1">
    <location>
        <begin position="4"/>
        <end position="51"/>
    </location>
</feature>
<dbReference type="EMBL" id="CAJOAY010008709">
    <property type="protein sequence ID" value="CAF4191512.1"/>
    <property type="molecule type" value="Genomic_DNA"/>
</dbReference>
<feature type="non-terminal residue" evidence="2">
    <location>
        <position position="1"/>
    </location>
</feature>
<dbReference type="SUPFAM" id="SSF52047">
    <property type="entry name" value="RNI-like"/>
    <property type="match status" value="1"/>
</dbReference>
<evidence type="ECO:0000313" key="2">
    <source>
        <dbReference type="EMBL" id="CAF4191512.1"/>
    </source>
</evidence>
<proteinExistence type="predicted"/>
<dbReference type="PROSITE" id="PS50181">
    <property type="entry name" value="FBOX"/>
    <property type="match status" value="1"/>
</dbReference>
<gene>
    <name evidence="2" type="ORF">OKA104_LOCUS40460</name>
</gene>
<name>A0A820AM52_9BILA</name>
<reference evidence="2" key="1">
    <citation type="submission" date="2021-02" db="EMBL/GenBank/DDBJ databases">
        <authorList>
            <person name="Nowell W R."/>
        </authorList>
    </citation>
    <scope>NUCLEOTIDE SEQUENCE</scope>
</reference>
<evidence type="ECO:0000313" key="3">
    <source>
        <dbReference type="Proteomes" id="UP000663881"/>
    </source>
</evidence>
<sequence length="513" mass="59233">MATVQVLTDLPNTILLDIIQYLSPVDRYRSLYNINHTLNAIIRYGTTHISLSKIESKRDFDYHLEHILPDVITSLRSIKISNDFLFDKEQGSFVTGDRAIMIGVIKKVQAKMNLVAYDKLEEIILENVNATQLKLISTKLVNIPQLKRLIISFYGTIADISSLIFDSNVIQSKLKTLKLTLTDASILSSSSSFMNILPNLDYLTVESCQVANANVLLQLAPNIKYLNICIWDFPNRTQTYLSEKLTLPNLTCLILKVDEIQWCFVEHLLKQCGEKLKHFTFTTSGYFDFIDSENWEKLITSHLKRLIKFSFHITLWDISIDYIDLQSYNTNFWHQLNVYIACDLITSLSEEEGDIAHIYTVPFCRSSFLTSTTMANVISPSLNSFHDNIRTLNIMMDQNLFRDTKHKYINVDWIILESFLWHNSDILSFLNCSINCNNIHHLEFKSVCAVLKPQVFCELLQQCPNVYSLRLHSTILDEMTKKFGDDKTCLLLHKMIKHLQFKNGLGQNDINEQ</sequence>
<protein>
    <recommendedName>
        <fullName evidence="1">F-box domain-containing protein</fullName>
    </recommendedName>
</protein>
<dbReference type="AlphaFoldDB" id="A0A820AM52"/>
<comment type="caution">
    <text evidence="2">The sequence shown here is derived from an EMBL/GenBank/DDBJ whole genome shotgun (WGS) entry which is preliminary data.</text>
</comment>
<organism evidence="2 3">
    <name type="scientific">Adineta steineri</name>
    <dbReference type="NCBI Taxonomy" id="433720"/>
    <lineage>
        <taxon>Eukaryota</taxon>
        <taxon>Metazoa</taxon>
        <taxon>Spiralia</taxon>
        <taxon>Gnathifera</taxon>
        <taxon>Rotifera</taxon>
        <taxon>Eurotatoria</taxon>
        <taxon>Bdelloidea</taxon>
        <taxon>Adinetida</taxon>
        <taxon>Adinetidae</taxon>
        <taxon>Adineta</taxon>
    </lineage>
</organism>
<dbReference type="InterPro" id="IPR001810">
    <property type="entry name" value="F-box_dom"/>
</dbReference>
<accession>A0A820AM52</accession>
<evidence type="ECO:0000259" key="1">
    <source>
        <dbReference type="PROSITE" id="PS50181"/>
    </source>
</evidence>